<reference evidence="2 3" key="1">
    <citation type="submission" date="2023-06" db="EMBL/GenBank/DDBJ databases">
        <title>Microbacterium sp. nov., isolated from a waste landfill.</title>
        <authorList>
            <person name="Wen W."/>
        </authorList>
    </citation>
    <scope>NUCLEOTIDE SEQUENCE [LARGE SCALE GENOMIC DNA]</scope>
    <source>
        <strain evidence="2 3">ASV49</strain>
    </source>
</reference>
<accession>A0ABT7MVJ9</accession>
<dbReference type="InterPro" id="IPR000073">
    <property type="entry name" value="AB_hydrolase_1"/>
</dbReference>
<dbReference type="PANTHER" id="PTHR37017">
    <property type="entry name" value="AB HYDROLASE-1 DOMAIN-CONTAINING PROTEIN-RELATED"/>
    <property type="match status" value="1"/>
</dbReference>
<dbReference type="PANTHER" id="PTHR37017:SF11">
    <property type="entry name" value="ESTERASE_LIPASE_THIOESTERASE DOMAIN-CONTAINING PROTEIN"/>
    <property type="match status" value="1"/>
</dbReference>
<dbReference type="InterPro" id="IPR052897">
    <property type="entry name" value="Sec-Metab_Biosynth_Hydrolase"/>
</dbReference>
<evidence type="ECO:0000313" key="3">
    <source>
        <dbReference type="Proteomes" id="UP001235064"/>
    </source>
</evidence>
<dbReference type="RefSeq" id="WP_286286923.1">
    <property type="nucleotide sequence ID" value="NZ_JASXSZ010000001.1"/>
</dbReference>
<dbReference type="Pfam" id="PF12697">
    <property type="entry name" value="Abhydrolase_6"/>
    <property type="match status" value="1"/>
</dbReference>
<protein>
    <submittedName>
        <fullName evidence="2">Alpha/beta hydrolase</fullName>
    </submittedName>
</protein>
<comment type="caution">
    <text evidence="2">The sequence shown here is derived from an EMBL/GenBank/DDBJ whole genome shotgun (WGS) entry which is preliminary data.</text>
</comment>
<evidence type="ECO:0000259" key="1">
    <source>
        <dbReference type="Pfam" id="PF12697"/>
    </source>
</evidence>
<organism evidence="2 3">
    <name type="scientific">Microbacterium candidum</name>
    <dbReference type="NCBI Taxonomy" id="3041922"/>
    <lineage>
        <taxon>Bacteria</taxon>
        <taxon>Bacillati</taxon>
        <taxon>Actinomycetota</taxon>
        <taxon>Actinomycetes</taxon>
        <taxon>Micrococcales</taxon>
        <taxon>Microbacteriaceae</taxon>
        <taxon>Microbacterium</taxon>
    </lineage>
</organism>
<gene>
    <name evidence="2" type="ORF">QSV35_03950</name>
</gene>
<dbReference type="InterPro" id="IPR029058">
    <property type="entry name" value="AB_hydrolase_fold"/>
</dbReference>
<keyword evidence="2" id="KW-0378">Hydrolase</keyword>
<dbReference type="GO" id="GO:0016787">
    <property type="term" value="F:hydrolase activity"/>
    <property type="evidence" value="ECO:0007669"/>
    <property type="project" value="UniProtKB-KW"/>
</dbReference>
<dbReference type="EMBL" id="JASXSZ010000001">
    <property type="protein sequence ID" value="MDL9978476.1"/>
    <property type="molecule type" value="Genomic_DNA"/>
</dbReference>
<dbReference type="Proteomes" id="UP001235064">
    <property type="component" value="Unassembled WGS sequence"/>
</dbReference>
<keyword evidence="3" id="KW-1185">Reference proteome</keyword>
<sequence length="234" mass="24546">MSTSPAVLLVHGAWHGSWCWDAVRPLLESSGRAIHTVDLPTVHAEDKTSRGVADDAVVVREAIEAIDGPVVVVAHSYGGIPASVAAADQPSVRHIVYVTAFALDEGESLLGAVGGVAPSWWRIDGDLVSTGTEEDPAAHVFFNDVSADVAEAAVARLKPQSLRAFTDTLTAAAWHTVPSTYLITERDNAIPVFAQEQLAARAGSTVHRIDTGHSPFYAAPEAATELILAAGLDA</sequence>
<evidence type="ECO:0000313" key="2">
    <source>
        <dbReference type="EMBL" id="MDL9978476.1"/>
    </source>
</evidence>
<name>A0ABT7MVJ9_9MICO</name>
<dbReference type="Gene3D" id="3.40.50.1820">
    <property type="entry name" value="alpha/beta hydrolase"/>
    <property type="match status" value="1"/>
</dbReference>
<dbReference type="SUPFAM" id="SSF53474">
    <property type="entry name" value="alpha/beta-Hydrolases"/>
    <property type="match status" value="1"/>
</dbReference>
<proteinExistence type="predicted"/>
<feature type="domain" description="AB hydrolase-1" evidence="1">
    <location>
        <begin position="7"/>
        <end position="222"/>
    </location>
</feature>